<sequence length="9" mass="1097">MLDPQIFFS</sequence>
<protein>
    <submittedName>
        <fullName evidence="1">Uncharacterized protein</fullName>
    </submittedName>
</protein>
<evidence type="ECO:0000313" key="1">
    <source>
        <dbReference type="EMBL" id="JAD25863.1"/>
    </source>
</evidence>
<reference evidence="1" key="1">
    <citation type="submission" date="2014-09" db="EMBL/GenBank/DDBJ databases">
        <authorList>
            <person name="Magalhaes I.L.F."/>
            <person name="Oliveira U."/>
            <person name="Santos F.R."/>
            <person name="Vidigal T.H.D.A."/>
            <person name="Brescovit A.D."/>
            <person name="Santos A.J."/>
        </authorList>
    </citation>
    <scope>NUCLEOTIDE SEQUENCE</scope>
    <source>
        <tissue evidence="1">Shoot tissue taken approximately 20 cm above the soil surface</tissue>
    </source>
</reference>
<name>A0A0A8YJW7_ARUDO</name>
<accession>A0A0A8YJW7</accession>
<reference evidence="1" key="2">
    <citation type="journal article" date="2015" name="Data Brief">
        <title>Shoot transcriptome of the giant reed, Arundo donax.</title>
        <authorList>
            <person name="Barrero R.A."/>
            <person name="Guerrero F.D."/>
            <person name="Moolhuijzen P."/>
            <person name="Goolsby J.A."/>
            <person name="Tidwell J."/>
            <person name="Bellgard S.E."/>
            <person name="Bellgard M.I."/>
        </authorList>
    </citation>
    <scope>NUCLEOTIDE SEQUENCE</scope>
    <source>
        <tissue evidence="1">Shoot tissue taken approximately 20 cm above the soil surface</tissue>
    </source>
</reference>
<proteinExistence type="predicted"/>
<organism evidence="1">
    <name type="scientific">Arundo donax</name>
    <name type="common">Giant reed</name>
    <name type="synonym">Donax arundinaceus</name>
    <dbReference type="NCBI Taxonomy" id="35708"/>
    <lineage>
        <taxon>Eukaryota</taxon>
        <taxon>Viridiplantae</taxon>
        <taxon>Streptophyta</taxon>
        <taxon>Embryophyta</taxon>
        <taxon>Tracheophyta</taxon>
        <taxon>Spermatophyta</taxon>
        <taxon>Magnoliopsida</taxon>
        <taxon>Liliopsida</taxon>
        <taxon>Poales</taxon>
        <taxon>Poaceae</taxon>
        <taxon>PACMAD clade</taxon>
        <taxon>Arundinoideae</taxon>
        <taxon>Arundineae</taxon>
        <taxon>Arundo</taxon>
    </lineage>
</organism>
<dbReference type="EMBL" id="GBRH01272032">
    <property type="protein sequence ID" value="JAD25863.1"/>
    <property type="molecule type" value="Transcribed_RNA"/>
</dbReference>